<feature type="transmembrane region" description="Helical" evidence="5">
    <location>
        <begin position="245"/>
        <end position="264"/>
    </location>
</feature>
<evidence type="ECO:0000256" key="2">
    <source>
        <dbReference type="ARBA" id="ARBA00022692"/>
    </source>
</evidence>
<feature type="transmembrane region" description="Helical" evidence="5">
    <location>
        <begin position="94"/>
        <end position="112"/>
    </location>
</feature>
<feature type="transmembrane region" description="Helical" evidence="5">
    <location>
        <begin position="220"/>
        <end position="238"/>
    </location>
</feature>
<keyword evidence="8" id="KW-1185">Reference proteome</keyword>
<organism evidence="7 8">
    <name type="scientific">Sinobaca qinghaiensis</name>
    <dbReference type="NCBI Taxonomy" id="342944"/>
    <lineage>
        <taxon>Bacteria</taxon>
        <taxon>Bacillati</taxon>
        <taxon>Bacillota</taxon>
        <taxon>Bacilli</taxon>
        <taxon>Bacillales</taxon>
        <taxon>Sporolactobacillaceae</taxon>
        <taxon>Sinobaca</taxon>
    </lineage>
</organism>
<dbReference type="Pfam" id="PF01578">
    <property type="entry name" value="Cytochrom_C_asm"/>
    <property type="match status" value="1"/>
</dbReference>
<dbReference type="PANTHER" id="PTHR30071">
    <property type="entry name" value="HEME EXPORTER PROTEIN C"/>
    <property type="match status" value="1"/>
</dbReference>
<dbReference type="GO" id="GO:0005886">
    <property type="term" value="C:plasma membrane"/>
    <property type="evidence" value="ECO:0007669"/>
    <property type="project" value="TreeGrafter"/>
</dbReference>
<gene>
    <name evidence="7" type="ORF">ATL39_1380</name>
</gene>
<dbReference type="EMBL" id="RAPK01000007">
    <property type="protein sequence ID" value="RKD75679.1"/>
    <property type="molecule type" value="Genomic_DNA"/>
</dbReference>
<dbReference type="GO" id="GO:0017004">
    <property type="term" value="P:cytochrome complex assembly"/>
    <property type="evidence" value="ECO:0007669"/>
    <property type="project" value="InterPro"/>
</dbReference>
<proteinExistence type="predicted"/>
<evidence type="ECO:0000256" key="1">
    <source>
        <dbReference type="ARBA" id="ARBA00004141"/>
    </source>
</evidence>
<dbReference type="Proteomes" id="UP000285120">
    <property type="component" value="Unassembled WGS sequence"/>
</dbReference>
<evidence type="ECO:0000256" key="3">
    <source>
        <dbReference type="ARBA" id="ARBA00022989"/>
    </source>
</evidence>
<dbReference type="InterPro" id="IPR045062">
    <property type="entry name" value="Cyt_c_biogenesis_CcsA/CcmC"/>
</dbReference>
<dbReference type="RefSeq" id="WP_120192541.1">
    <property type="nucleotide sequence ID" value="NZ_RAPK01000007.1"/>
</dbReference>
<comment type="subcellular location">
    <subcellularLocation>
        <location evidence="1">Membrane</location>
        <topology evidence="1">Multi-pass membrane protein</topology>
    </subcellularLocation>
</comment>
<feature type="domain" description="Cytochrome c assembly protein" evidence="6">
    <location>
        <begin position="70"/>
        <end position="268"/>
    </location>
</feature>
<evidence type="ECO:0000259" key="6">
    <source>
        <dbReference type="Pfam" id="PF01578"/>
    </source>
</evidence>
<dbReference type="OrthoDB" id="2417400at2"/>
<protein>
    <submittedName>
        <fullName evidence="7">HemX family protein</fullName>
    </submittedName>
</protein>
<evidence type="ECO:0000256" key="4">
    <source>
        <dbReference type="ARBA" id="ARBA00023136"/>
    </source>
</evidence>
<feature type="transmembrane region" description="Helical" evidence="5">
    <location>
        <begin position="6"/>
        <end position="25"/>
    </location>
</feature>
<feature type="transmembrane region" description="Helical" evidence="5">
    <location>
        <begin position="65"/>
        <end position="87"/>
    </location>
</feature>
<evidence type="ECO:0000313" key="8">
    <source>
        <dbReference type="Proteomes" id="UP000285120"/>
    </source>
</evidence>
<dbReference type="AlphaFoldDB" id="A0A419V6T6"/>
<keyword evidence="3 5" id="KW-1133">Transmembrane helix</keyword>
<sequence length="276" mass="32002">MVAAANTIYVVTIVLYSLSLLGYFFDFLQTNRKANRIAFWLLTVVWLLQTSFFIIRAVQYDRLPVITPFEGLFFYAWLLVTFSLIINRLFRVDFLVFFANVIGFAMLAFSLFAPDGDIPNELNELLISELLIIHVTLIIISYAAFTLGFAFSSLYLLQHKLLKRKKWGNRLLRLENLPKMETLTFYSTVAGVPLLMLGIILGFIWASIQFQTLPWTDAKVIASAVLLLVYSWYLYLWAVKDQRGYNMAVLNIIGFLLLLTNYFLSSELTEFHMWYL</sequence>
<accession>A0A419V6T6</accession>
<feature type="transmembrane region" description="Helical" evidence="5">
    <location>
        <begin position="37"/>
        <end position="59"/>
    </location>
</feature>
<feature type="transmembrane region" description="Helical" evidence="5">
    <location>
        <begin position="183"/>
        <end position="208"/>
    </location>
</feature>
<keyword evidence="4 5" id="KW-0472">Membrane</keyword>
<name>A0A419V6T6_9BACL</name>
<dbReference type="PANTHER" id="PTHR30071:SF15">
    <property type="entry name" value="PROTEIN HEMX"/>
    <property type="match status" value="1"/>
</dbReference>
<evidence type="ECO:0000313" key="7">
    <source>
        <dbReference type="EMBL" id="RKD75679.1"/>
    </source>
</evidence>
<evidence type="ECO:0000256" key="5">
    <source>
        <dbReference type="SAM" id="Phobius"/>
    </source>
</evidence>
<comment type="caution">
    <text evidence="7">The sequence shown here is derived from an EMBL/GenBank/DDBJ whole genome shotgun (WGS) entry which is preliminary data.</text>
</comment>
<keyword evidence="2 5" id="KW-0812">Transmembrane</keyword>
<reference evidence="7 8" key="1">
    <citation type="submission" date="2018-09" db="EMBL/GenBank/DDBJ databases">
        <title>Genomic Encyclopedia of Archaeal and Bacterial Type Strains, Phase II (KMG-II): from individual species to whole genera.</title>
        <authorList>
            <person name="Goeker M."/>
        </authorList>
    </citation>
    <scope>NUCLEOTIDE SEQUENCE [LARGE SCALE GENOMIC DNA]</scope>
    <source>
        <strain evidence="7 8">DSM 17008</strain>
    </source>
</reference>
<dbReference type="GO" id="GO:0020037">
    <property type="term" value="F:heme binding"/>
    <property type="evidence" value="ECO:0007669"/>
    <property type="project" value="InterPro"/>
</dbReference>
<dbReference type="InterPro" id="IPR002541">
    <property type="entry name" value="Cyt_c_assembly"/>
</dbReference>
<feature type="transmembrane region" description="Helical" evidence="5">
    <location>
        <begin position="132"/>
        <end position="157"/>
    </location>
</feature>